<dbReference type="Proteomes" id="UP001232019">
    <property type="component" value="Chromosome"/>
</dbReference>
<feature type="transmembrane region" description="Helical" evidence="1">
    <location>
        <begin position="108"/>
        <end position="125"/>
    </location>
</feature>
<organism evidence="2">
    <name type="scientific">Marivirga arenosa</name>
    <dbReference type="NCBI Taxonomy" id="3059076"/>
    <lineage>
        <taxon>Bacteria</taxon>
        <taxon>Pseudomonadati</taxon>
        <taxon>Bacteroidota</taxon>
        <taxon>Cytophagia</taxon>
        <taxon>Cytophagales</taxon>
        <taxon>Marivirgaceae</taxon>
        <taxon>Marivirga</taxon>
    </lineage>
</organism>
<evidence type="ECO:0000256" key="1">
    <source>
        <dbReference type="SAM" id="Phobius"/>
    </source>
</evidence>
<dbReference type="RefSeq" id="WP_322347853.1">
    <property type="nucleotide sequence ID" value="NZ_CP129968.2"/>
</dbReference>
<name>A0AA49GFA3_9BACT</name>
<dbReference type="KEGG" id="marp:QYS47_08210"/>
<keyword evidence="1" id="KW-0812">Transmembrane</keyword>
<sequence>MNDKQKKIIEIILEILHKNSGKCNSDQISSAIENNGYDFYDEAYQDSLHILTILKDQNIIRSHGEPAYYFELTDFGYQVISQGYQNWLNERDKIGKEKNKNIILSNRLPIIAIVISALSVIYVITSDLTDDSYSDLEGRINQMEQKLNADLSDPKAIIDSLLLRLHDSVVNNSSNKGFHKESIGK</sequence>
<proteinExistence type="predicted"/>
<keyword evidence="1" id="KW-0472">Membrane</keyword>
<keyword evidence="1" id="KW-1133">Transmembrane helix</keyword>
<evidence type="ECO:0000313" key="2">
    <source>
        <dbReference type="EMBL" id="WKK82105.2"/>
    </source>
</evidence>
<reference evidence="2" key="1">
    <citation type="submission" date="2023-08" db="EMBL/GenBank/DDBJ databases">
        <title>Comparative genomics and taxonomic characterization of three novel marine species of genus Marivirga.</title>
        <authorList>
            <person name="Muhammad N."/>
            <person name="Kim S.-G."/>
        </authorList>
    </citation>
    <scope>NUCLEOTIDE SEQUENCE</scope>
    <source>
        <strain evidence="2">BKB1-2</strain>
    </source>
</reference>
<protein>
    <submittedName>
        <fullName evidence="2">Uncharacterized protein</fullName>
    </submittedName>
</protein>
<dbReference type="AlphaFoldDB" id="A0AA49GFA3"/>
<accession>A0AA49GFA3</accession>
<gene>
    <name evidence="2" type="ORF">QYS47_08210</name>
</gene>
<dbReference type="EMBL" id="CP129968">
    <property type="protein sequence ID" value="WKK82105.2"/>
    <property type="molecule type" value="Genomic_DNA"/>
</dbReference>